<keyword evidence="2" id="KW-0812">Transmembrane</keyword>
<keyword evidence="2" id="KW-0472">Membrane</keyword>
<gene>
    <name evidence="3" type="ORF">TrST_g10266</name>
</gene>
<evidence type="ECO:0000313" key="4">
    <source>
        <dbReference type="Proteomes" id="UP001165085"/>
    </source>
</evidence>
<sequence length="372" mass="41152">MTDNETKLPTRPSAGPTMQSRSKVTDSGQKRVSVTLELGEAESQGELPQADDDGKAYKMAWQLRLGFFLGSLLSPAIGVVGLVNWDTKYAWTCLLFWMFSQVCAHTLAYSNPAKSASKNERKIQKISGFITALPGILGGARLKVDNDTTAQYFGWFSFCFGIFFAFVLPFTFSFMASEYSNMNKKKIYDFVVMSLLKGSGSVLGSLVYISTAAFGCIQRADPTKNLLNQCGNPIIPSFCLSIFLFWTWLVSVLAPPLITSFHVTWSDVALFDLPNNLNTQGSFYFIMSFTSLVMFAMLNEEGESISDFSVGVMSVFFMATTCLLFSVLQAELCGDREIDNRRRTNGRITIADQKEGGGEKMGLDMRDLAVIV</sequence>
<name>A0A9W7DXS8_9STRA</name>
<feature type="transmembrane region" description="Helical" evidence="2">
    <location>
        <begin position="187"/>
        <end position="214"/>
    </location>
</feature>
<feature type="transmembrane region" description="Helical" evidence="2">
    <location>
        <begin position="89"/>
        <end position="111"/>
    </location>
</feature>
<dbReference type="Proteomes" id="UP001165085">
    <property type="component" value="Unassembled WGS sequence"/>
</dbReference>
<comment type="caution">
    <text evidence="3">The sequence shown here is derived from an EMBL/GenBank/DDBJ whole genome shotgun (WGS) entry which is preliminary data.</text>
</comment>
<proteinExistence type="predicted"/>
<organism evidence="3 4">
    <name type="scientific">Triparma strigata</name>
    <dbReference type="NCBI Taxonomy" id="1606541"/>
    <lineage>
        <taxon>Eukaryota</taxon>
        <taxon>Sar</taxon>
        <taxon>Stramenopiles</taxon>
        <taxon>Ochrophyta</taxon>
        <taxon>Bolidophyceae</taxon>
        <taxon>Parmales</taxon>
        <taxon>Triparmaceae</taxon>
        <taxon>Triparma</taxon>
    </lineage>
</organism>
<dbReference type="OrthoDB" id="204587at2759"/>
<keyword evidence="4" id="KW-1185">Reference proteome</keyword>
<feature type="transmembrane region" description="Helical" evidence="2">
    <location>
        <begin position="281"/>
        <end position="298"/>
    </location>
</feature>
<keyword evidence="2" id="KW-1133">Transmembrane helix</keyword>
<evidence type="ECO:0000313" key="3">
    <source>
        <dbReference type="EMBL" id="GMH59027.1"/>
    </source>
</evidence>
<evidence type="ECO:0000256" key="2">
    <source>
        <dbReference type="SAM" id="Phobius"/>
    </source>
</evidence>
<accession>A0A9W7DXS8</accession>
<dbReference type="EMBL" id="BRXY01000056">
    <property type="protein sequence ID" value="GMH59027.1"/>
    <property type="molecule type" value="Genomic_DNA"/>
</dbReference>
<feature type="transmembrane region" description="Helical" evidence="2">
    <location>
        <begin position="65"/>
        <end position="83"/>
    </location>
</feature>
<feature type="transmembrane region" description="Helical" evidence="2">
    <location>
        <begin position="234"/>
        <end position="261"/>
    </location>
</feature>
<reference evidence="4" key="1">
    <citation type="journal article" date="2023" name="Commun. Biol.">
        <title>Genome analysis of Parmales, the sister group of diatoms, reveals the evolutionary specialization of diatoms from phago-mixotrophs to photoautotrophs.</title>
        <authorList>
            <person name="Ban H."/>
            <person name="Sato S."/>
            <person name="Yoshikawa S."/>
            <person name="Yamada K."/>
            <person name="Nakamura Y."/>
            <person name="Ichinomiya M."/>
            <person name="Sato N."/>
            <person name="Blanc-Mathieu R."/>
            <person name="Endo H."/>
            <person name="Kuwata A."/>
            <person name="Ogata H."/>
        </authorList>
    </citation>
    <scope>NUCLEOTIDE SEQUENCE [LARGE SCALE GENOMIC DNA]</scope>
    <source>
        <strain evidence="4">NIES 3701</strain>
    </source>
</reference>
<feature type="compositionally biased region" description="Polar residues" evidence="1">
    <location>
        <begin position="16"/>
        <end position="30"/>
    </location>
</feature>
<feature type="transmembrane region" description="Helical" evidence="2">
    <location>
        <begin position="152"/>
        <end position="175"/>
    </location>
</feature>
<dbReference type="AlphaFoldDB" id="A0A9W7DXS8"/>
<evidence type="ECO:0000256" key="1">
    <source>
        <dbReference type="SAM" id="MobiDB-lite"/>
    </source>
</evidence>
<feature type="region of interest" description="Disordered" evidence="1">
    <location>
        <begin position="1"/>
        <end position="30"/>
    </location>
</feature>
<feature type="transmembrane region" description="Helical" evidence="2">
    <location>
        <begin position="310"/>
        <end position="333"/>
    </location>
</feature>
<protein>
    <submittedName>
        <fullName evidence="3">Uncharacterized protein</fullName>
    </submittedName>
</protein>